<dbReference type="InterPro" id="IPR018060">
    <property type="entry name" value="HTH_AraC"/>
</dbReference>
<gene>
    <name evidence="5" type="ORF">SAMN05216167_12079</name>
</gene>
<evidence type="ECO:0000259" key="4">
    <source>
        <dbReference type="PROSITE" id="PS01124"/>
    </source>
</evidence>
<dbReference type="PANTHER" id="PTHR46796">
    <property type="entry name" value="HTH-TYPE TRANSCRIPTIONAL ACTIVATOR RHAS-RELATED"/>
    <property type="match status" value="1"/>
</dbReference>
<dbReference type="RefSeq" id="WP_093832976.1">
    <property type="nucleotide sequence ID" value="NZ_FOLQ01000020.1"/>
</dbReference>
<evidence type="ECO:0000313" key="6">
    <source>
        <dbReference type="Proteomes" id="UP000198598"/>
    </source>
</evidence>
<dbReference type="OrthoDB" id="4480133at2"/>
<dbReference type="SUPFAM" id="SSF46689">
    <property type="entry name" value="Homeodomain-like"/>
    <property type="match status" value="1"/>
</dbReference>
<dbReference type="STRING" id="662367.SAMN05216167_12079"/>
<evidence type="ECO:0000313" key="5">
    <source>
        <dbReference type="EMBL" id="SFE84325.1"/>
    </source>
</evidence>
<dbReference type="InterPro" id="IPR054015">
    <property type="entry name" value="ExsA-like_N"/>
</dbReference>
<evidence type="ECO:0000256" key="2">
    <source>
        <dbReference type="ARBA" id="ARBA00023125"/>
    </source>
</evidence>
<dbReference type="AlphaFoldDB" id="A0A1I2DUR0"/>
<dbReference type="EMBL" id="FOLQ01000020">
    <property type="protein sequence ID" value="SFE84325.1"/>
    <property type="molecule type" value="Genomic_DNA"/>
</dbReference>
<dbReference type="GO" id="GO:0043565">
    <property type="term" value="F:sequence-specific DNA binding"/>
    <property type="evidence" value="ECO:0007669"/>
    <property type="project" value="InterPro"/>
</dbReference>
<evidence type="ECO:0000256" key="3">
    <source>
        <dbReference type="ARBA" id="ARBA00023163"/>
    </source>
</evidence>
<keyword evidence="1" id="KW-0805">Transcription regulation</keyword>
<accession>A0A1I2DUR0</accession>
<dbReference type="InterPro" id="IPR050204">
    <property type="entry name" value="AraC_XylS_family_regulators"/>
</dbReference>
<sequence length="272" mass="31636">MAQKQQTDYAHIVLSCLEDHYLRREISLDHHSLVRIISGEMNVTQGDHSYTFVAGDTLLLPRNQLSMVTKKPRDGRYFKSVMMSFTTDRLKALYTSEGFRSLKLHTHKIRAFQNHPLLESVFASLEPYFELTSELPETIVSLKLEETLAILRTLDSDIDDLLSDFSEPGKLDLTNFMENHFKFNLTMDKFGHLTGRSLNTFKRDFHKAFNTTPQKWLTQKRLELAHYQLAEKQRKPVEIFLEAGFENLSHFSFAFKKHYGYPPTAALRQKSV</sequence>
<name>A0A1I2DUR0_9BACT</name>
<keyword evidence="2" id="KW-0238">DNA-binding</keyword>
<evidence type="ECO:0000256" key="1">
    <source>
        <dbReference type="ARBA" id="ARBA00023015"/>
    </source>
</evidence>
<dbReference type="Pfam" id="PF22200">
    <property type="entry name" value="ExsA_N"/>
    <property type="match status" value="1"/>
</dbReference>
<protein>
    <submittedName>
        <fullName evidence="5">Helix-turn-helix domain-containing protein</fullName>
    </submittedName>
</protein>
<dbReference type="GO" id="GO:0003700">
    <property type="term" value="F:DNA-binding transcription factor activity"/>
    <property type="evidence" value="ECO:0007669"/>
    <property type="project" value="InterPro"/>
</dbReference>
<dbReference type="SMART" id="SM00342">
    <property type="entry name" value="HTH_ARAC"/>
    <property type="match status" value="1"/>
</dbReference>
<keyword evidence="3" id="KW-0804">Transcription</keyword>
<reference evidence="5 6" key="1">
    <citation type="submission" date="2016-10" db="EMBL/GenBank/DDBJ databases">
        <authorList>
            <person name="de Groot N.N."/>
        </authorList>
    </citation>
    <scope>NUCLEOTIDE SEQUENCE [LARGE SCALE GENOMIC DNA]</scope>
    <source>
        <strain evidence="5 6">DSM 26130</strain>
    </source>
</reference>
<proteinExistence type="predicted"/>
<feature type="domain" description="HTH araC/xylS-type" evidence="4">
    <location>
        <begin position="171"/>
        <end position="269"/>
    </location>
</feature>
<dbReference type="InterPro" id="IPR009057">
    <property type="entry name" value="Homeodomain-like_sf"/>
</dbReference>
<organism evidence="5 6">
    <name type="scientific">Spirosoma endophyticum</name>
    <dbReference type="NCBI Taxonomy" id="662367"/>
    <lineage>
        <taxon>Bacteria</taxon>
        <taxon>Pseudomonadati</taxon>
        <taxon>Bacteroidota</taxon>
        <taxon>Cytophagia</taxon>
        <taxon>Cytophagales</taxon>
        <taxon>Cytophagaceae</taxon>
        <taxon>Spirosoma</taxon>
    </lineage>
</organism>
<dbReference type="Gene3D" id="1.10.10.60">
    <property type="entry name" value="Homeodomain-like"/>
    <property type="match status" value="1"/>
</dbReference>
<keyword evidence="6" id="KW-1185">Reference proteome</keyword>
<dbReference type="Proteomes" id="UP000198598">
    <property type="component" value="Unassembled WGS sequence"/>
</dbReference>
<dbReference type="Pfam" id="PF12833">
    <property type="entry name" value="HTH_18"/>
    <property type="match status" value="1"/>
</dbReference>
<dbReference type="PROSITE" id="PS01124">
    <property type="entry name" value="HTH_ARAC_FAMILY_2"/>
    <property type="match status" value="1"/>
</dbReference>